<dbReference type="EMBL" id="JABTCG010000002">
    <property type="protein sequence ID" value="MBD0850183.1"/>
    <property type="molecule type" value="Genomic_DNA"/>
</dbReference>
<sequence>MTTYEKNPLPRKELENLIIDRDHHCISIYLPMDKKGKEQNKHLAQARLKKCIRQIREQLLDRQINKKEIADFLQPIEQLVDATGLWRNPSDGLAIFLDREDGLRYYKIPISFEERAYVMGHYYLLPLLPLYHNDGLYYLLELSQDHVKLYEASRYHFKDMHLEDVAPRQLEEAVGFDFEQNNLQFRSGQSAHGATFHGQGAGKEDFKVEMLEYFRMLDKGVQKLISDPKAPLVLSCAQRLYALYAEVNTHNNLHKKYLTGDPEFTKDYKKHQNSWQLVEGYFKKSQFDKMKKFNEFYHTQKTSYELNTIIQAALNGKVDTLFLEKGSDVFGIYNKEDRKVTLNGKHEIFNASLMNLTAIRTFDQGGQVYILSSEEMPVKESPMNAIFRY</sequence>
<evidence type="ECO:0000313" key="1">
    <source>
        <dbReference type="EMBL" id="MBD0850183.1"/>
    </source>
</evidence>
<dbReference type="InterPro" id="IPR040837">
    <property type="entry name" value="Bact_RF_family7"/>
</dbReference>
<organism evidence="1 2">
    <name type="scientific">Maribacter arenosus</name>
    <dbReference type="NCBI Taxonomy" id="1854708"/>
    <lineage>
        <taxon>Bacteria</taxon>
        <taxon>Pseudomonadati</taxon>
        <taxon>Bacteroidota</taxon>
        <taxon>Flavobacteriia</taxon>
        <taxon>Flavobacteriales</taxon>
        <taxon>Flavobacteriaceae</taxon>
        <taxon>Maribacter</taxon>
    </lineage>
</organism>
<protein>
    <submittedName>
        <fullName evidence="1">Uncharacterized protein</fullName>
    </submittedName>
</protein>
<name>A0ABR7VD54_9FLAO</name>
<keyword evidence="2" id="KW-1185">Reference proteome</keyword>
<reference evidence="1 2" key="1">
    <citation type="submission" date="2020-05" db="EMBL/GenBank/DDBJ databases">
        <title>The draft genome sequence of Maribacter arenosus CAU 1321.</title>
        <authorList>
            <person name="Mu L."/>
        </authorList>
    </citation>
    <scope>NUCLEOTIDE SEQUENCE [LARGE SCALE GENOMIC DNA]</scope>
    <source>
        <strain evidence="1 2">CAU 1321</strain>
    </source>
</reference>
<accession>A0ABR7VD54</accession>
<proteinExistence type="predicted"/>
<gene>
    <name evidence="1" type="ORF">HPE63_05830</name>
</gene>
<evidence type="ECO:0000313" key="2">
    <source>
        <dbReference type="Proteomes" id="UP000598350"/>
    </source>
</evidence>
<dbReference type="Pfam" id="PF18849">
    <property type="entry name" value="baeRF_family7"/>
    <property type="match status" value="1"/>
</dbReference>
<dbReference type="Proteomes" id="UP000598350">
    <property type="component" value="Unassembled WGS sequence"/>
</dbReference>
<comment type="caution">
    <text evidence="1">The sequence shown here is derived from an EMBL/GenBank/DDBJ whole genome shotgun (WGS) entry which is preliminary data.</text>
</comment>
<dbReference type="RefSeq" id="WP_188313323.1">
    <property type="nucleotide sequence ID" value="NZ_JABTCG010000002.1"/>
</dbReference>